<dbReference type="InterPro" id="IPR002189">
    <property type="entry name" value="CapZ_alpha"/>
</dbReference>
<accession>A0A1X7R049</accession>
<name>A0A1X7R049_9SACH</name>
<reference evidence="7 8" key="1">
    <citation type="submission" date="2017-04" db="EMBL/GenBank/DDBJ databases">
        <authorList>
            <person name="Afonso C.L."/>
            <person name="Miller P.J."/>
            <person name="Scott M.A."/>
            <person name="Spackman E."/>
            <person name="Goraichik I."/>
            <person name="Dimitrov K.M."/>
            <person name="Suarez D.L."/>
            <person name="Swayne D.E."/>
        </authorList>
    </citation>
    <scope>NUCLEOTIDE SEQUENCE [LARGE SCALE GENOMIC DNA]</scope>
</reference>
<dbReference type="PANTHER" id="PTHR10653">
    <property type="entry name" value="F-ACTIN-CAPPING PROTEIN SUBUNIT ALPHA"/>
    <property type="match status" value="1"/>
</dbReference>
<evidence type="ECO:0000256" key="6">
    <source>
        <dbReference type="RuleBase" id="RU365077"/>
    </source>
</evidence>
<dbReference type="PANTHER" id="PTHR10653:SF0">
    <property type="entry name" value="F-ACTIN-CAPPING PROTEIN SUBUNIT ALPHA"/>
    <property type="match status" value="1"/>
</dbReference>
<dbReference type="GO" id="GO:0030479">
    <property type="term" value="C:actin cortical patch"/>
    <property type="evidence" value="ECO:0007669"/>
    <property type="project" value="TreeGrafter"/>
</dbReference>
<protein>
    <recommendedName>
        <fullName evidence="2 6">F-actin-capping protein subunit alpha</fullName>
    </recommendedName>
</protein>
<dbReference type="EMBL" id="FXLY01000002">
    <property type="protein sequence ID" value="SMN18884.1"/>
    <property type="molecule type" value="Genomic_DNA"/>
</dbReference>
<organism evidence="7 8">
    <name type="scientific">Maudiozyma saulgeensis</name>
    <dbReference type="NCBI Taxonomy" id="1789683"/>
    <lineage>
        <taxon>Eukaryota</taxon>
        <taxon>Fungi</taxon>
        <taxon>Dikarya</taxon>
        <taxon>Ascomycota</taxon>
        <taxon>Saccharomycotina</taxon>
        <taxon>Saccharomycetes</taxon>
        <taxon>Saccharomycetales</taxon>
        <taxon>Saccharomycetaceae</taxon>
        <taxon>Maudiozyma</taxon>
    </lineage>
</organism>
<evidence type="ECO:0000256" key="2">
    <source>
        <dbReference type="ARBA" id="ARBA00014038"/>
    </source>
</evidence>
<dbReference type="PROSITE" id="PS00749">
    <property type="entry name" value="F_ACTIN_CAPPING_A_2"/>
    <property type="match status" value="1"/>
</dbReference>
<dbReference type="PRINTS" id="PR00191">
    <property type="entry name" value="FACTINCAPA"/>
</dbReference>
<dbReference type="Gene3D" id="3.90.1150.210">
    <property type="entry name" value="F-actin capping protein, beta subunit"/>
    <property type="match status" value="1"/>
</dbReference>
<comment type="subunit">
    <text evidence="6">Heterodimer of an alpha and a beta subunit.</text>
</comment>
<comment type="function">
    <text evidence="5 6">F-actin-capping proteins bind in a Ca(2+)-independent manner to the fast growing ends of actin filaments (barbed end) thereby blocking the exchange of subunits at these ends. Unlike other capping proteins (such as gelsolin and severin), these proteins do not sever actin filaments.</text>
</comment>
<evidence type="ECO:0000256" key="1">
    <source>
        <dbReference type="ARBA" id="ARBA00010479"/>
    </source>
</evidence>
<evidence type="ECO:0000256" key="4">
    <source>
        <dbReference type="ARBA" id="ARBA00023203"/>
    </source>
</evidence>
<dbReference type="InterPro" id="IPR037282">
    <property type="entry name" value="CapZ_alpha/beta"/>
</dbReference>
<dbReference type="Gene3D" id="3.30.1140.60">
    <property type="entry name" value="F-actin capping protein, alpha subunit"/>
    <property type="match status" value="1"/>
</dbReference>
<dbReference type="GO" id="GO:0008290">
    <property type="term" value="C:F-actin capping protein complex"/>
    <property type="evidence" value="ECO:0007669"/>
    <property type="project" value="UniProtKB-UniRule"/>
</dbReference>
<dbReference type="SUPFAM" id="SSF90096">
    <property type="entry name" value="Subunits of heterodimeric actin filament capping protein Capz"/>
    <property type="match status" value="1"/>
</dbReference>
<dbReference type="Pfam" id="PF01267">
    <property type="entry name" value="F-actin_cap_A"/>
    <property type="match status" value="1"/>
</dbReference>
<dbReference type="GO" id="GO:0051015">
    <property type="term" value="F:actin filament binding"/>
    <property type="evidence" value="ECO:0007669"/>
    <property type="project" value="TreeGrafter"/>
</dbReference>
<evidence type="ECO:0000313" key="8">
    <source>
        <dbReference type="Proteomes" id="UP000196158"/>
    </source>
</evidence>
<dbReference type="AlphaFoldDB" id="A0A1X7R049"/>
<evidence type="ECO:0000256" key="3">
    <source>
        <dbReference type="ARBA" id="ARBA00022467"/>
    </source>
</evidence>
<dbReference type="OrthoDB" id="340550at2759"/>
<dbReference type="STRING" id="1789683.A0A1X7R049"/>
<keyword evidence="3 6" id="KW-0117">Actin capping</keyword>
<dbReference type="InterPro" id="IPR017865">
    <property type="entry name" value="F-actin_cap_asu_CS"/>
</dbReference>
<evidence type="ECO:0000313" key="7">
    <source>
        <dbReference type="EMBL" id="SMN18884.1"/>
    </source>
</evidence>
<keyword evidence="4 6" id="KW-0009">Actin-binding</keyword>
<dbReference type="InterPro" id="IPR042276">
    <property type="entry name" value="CapZ_alpha/beta_2"/>
</dbReference>
<dbReference type="GO" id="GO:0051016">
    <property type="term" value="P:barbed-end actin filament capping"/>
    <property type="evidence" value="ECO:0007669"/>
    <property type="project" value="UniProtKB-UniRule"/>
</dbReference>
<gene>
    <name evidence="7" type="ORF">KASA_0Q14410G</name>
</gene>
<proteinExistence type="inferred from homology"/>
<dbReference type="GO" id="GO:0030036">
    <property type="term" value="P:actin cytoskeleton organization"/>
    <property type="evidence" value="ECO:0007669"/>
    <property type="project" value="TreeGrafter"/>
</dbReference>
<evidence type="ECO:0000256" key="5">
    <source>
        <dbReference type="ARBA" id="ARBA00025389"/>
    </source>
</evidence>
<keyword evidence="8" id="KW-1185">Reference proteome</keyword>
<dbReference type="Proteomes" id="UP000196158">
    <property type="component" value="Unassembled WGS sequence"/>
</dbReference>
<comment type="similarity">
    <text evidence="1 6">Belongs to the F-actin-capping protein alpha subunit family.</text>
</comment>
<sequence>MSESNFEEVIHEIIFDSPAGEIKEVYDSLITIVGENSKDTLLNVIEQYNVKNNIPIDVDGNKVLLSENNKDGASRYFDPIIGVSFTVDHLNRKGLDVETHQAKGFTDDHKKLYQSILDYTVNAYPGNVTIAVYPITEESTEEATKLEIIISSTKYNPGNFWNGDWRSKYIYDIASKQLTGNIDVQIHYYEDGNVSFKSNKKIEENSVNDVLNTISTIEKGFENSLDVSFTELNEKQFKSLRRRLPITRSKINWGKAIGNYRLGKDAAEGA</sequence>
<dbReference type="FunFam" id="3.90.1150.210:FF:000003">
    <property type="entry name" value="F-actin-capping protein subunit alpha"/>
    <property type="match status" value="1"/>
</dbReference>
<dbReference type="InterPro" id="IPR042489">
    <property type="entry name" value="CapZ_alpha_1"/>
</dbReference>